<dbReference type="Gene3D" id="3.20.20.80">
    <property type="entry name" value="Glycosidases"/>
    <property type="match status" value="1"/>
</dbReference>
<dbReference type="RefSeq" id="WP_162268611.1">
    <property type="nucleotide sequence ID" value="NZ_FJNB01000007.1"/>
</dbReference>
<dbReference type="Gene3D" id="2.60.40.1180">
    <property type="entry name" value="Golgi alpha-mannosidase II"/>
    <property type="match status" value="1"/>
</dbReference>
<dbReference type="InterPro" id="IPR017853">
    <property type="entry name" value="GH"/>
</dbReference>
<dbReference type="SMART" id="SM00642">
    <property type="entry name" value="Aamy"/>
    <property type="match status" value="1"/>
</dbReference>
<dbReference type="GO" id="GO:0005975">
    <property type="term" value="P:carbohydrate metabolic process"/>
    <property type="evidence" value="ECO:0007669"/>
    <property type="project" value="InterPro"/>
</dbReference>
<dbReference type="CDD" id="cd02860">
    <property type="entry name" value="E_set_Pullulanase"/>
    <property type="match status" value="1"/>
</dbReference>
<dbReference type="InterPro" id="IPR013783">
    <property type="entry name" value="Ig-like_fold"/>
</dbReference>
<dbReference type="Proteomes" id="UP000199280">
    <property type="component" value="Unassembled WGS sequence"/>
</dbReference>
<reference evidence="4 6" key="2">
    <citation type="submission" date="2016-10" db="EMBL/GenBank/DDBJ databases">
        <authorList>
            <person name="Varghese N."/>
            <person name="Submissions S."/>
        </authorList>
    </citation>
    <scope>NUCLEOTIDE SEQUENCE [LARGE SCALE GENOMIC DNA]</scope>
    <source>
        <strain evidence="4 6">DSM 22150</strain>
    </source>
</reference>
<protein>
    <submittedName>
        <fullName evidence="3">Immunoglobulin e-set</fullName>
    </submittedName>
    <submittedName>
        <fullName evidence="4">Pullulanase</fullName>
    </submittedName>
</protein>
<dbReference type="Pfam" id="PF02922">
    <property type="entry name" value="CBM_48"/>
    <property type="match status" value="1"/>
</dbReference>
<dbReference type="Gene3D" id="2.60.40.10">
    <property type="entry name" value="Immunoglobulins"/>
    <property type="match status" value="1"/>
</dbReference>
<accession>A0A143YNM3</accession>
<organism evidence="3 5">
    <name type="scientific">Trichococcus ilyis</name>
    <dbReference type="NCBI Taxonomy" id="640938"/>
    <lineage>
        <taxon>Bacteria</taxon>
        <taxon>Bacillati</taxon>
        <taxon>Bacillota</taxon>
        <taxon>Bacilli</taxon>
        <taxon>Lactobacillales</taxon>
        <taxon>Carnobacteriaceae</taxon>
        <taxon>Trichococcus</taxon>
    </lineage>
</organism>
<sequence length="659" mass="75027">MYIQVDERKRTDVLSTTYYQYDLDNLENRLEQFVQSPVFDKKYSFEGELGAIYTPQRTILRLWAPTALSVEVIVYESLYRKEKKRHMMGKGGRGTHELIMIGDYAGTAYKYAITFPDGKVVETVDPYSYATTANGERSVILDAVNTNPERWGARLEPIASPVDAIIYELHIRDFTISPTSGVTNKGKFLGVVEQGTLSADGDKTGLDYLKELGVTHVQFLPMADFYTVNELKPLEQYNWGYDPQNFNVPEGSYATNPYQPEVRILEMKEMIQGLHDAGIRVIMDVVYNHVYLPKLHALEKTVPGYYFRKNADGTLSNGTGVGNDTASERYMMRKYIIDSITYWAKNFHLDGFRFDLMGIHDIETMNEIRIALDAIDPSIIMLGEGWNLNTNLPPSEKAVQQNADRMPGVAHFNDALREAIKGSDFESGTDTGFVTGKPFMEGWVATNLQGGAYYPASRGNYINPAQMVQYVEAHDNLTLYDKLKISLPWDEEESRMRRHLLASSFVLLSQGIPFIHAGQEFMRTKNGLENSYNAPDSVNRMDWHRRSEMKPAVDYMKGLIALRKQEPLFRLRTIEEVKEHMNILKADYQIVVYQLEDKGKLYYVIFNGQTNAIDFEVESGDYRVLIEDGTASLAEPRLAEGISRIRVENLSVTVLVKDK</sequence>
<evidence type="ECO:0000313" key="5">
    <source>
        <dbReference type="Proteomes" id="UP000076878"/>
    </source>
</evidence>
<evidence type="ECO:0000313" key="3">
    <source>
        <dbReference type="EMBL" id="CZQ94607.1"/>
    </source>
</evidence>
<dbReference type="InterPro" id="IPR011840">
    <property type="entry name" value="PulA_typeI"/>
</dbReference>
<dbReference type="EMBL" id="FNYT01000006">
    <property type="protein sequence ID" value="SEJ02802.1"/>
    <property type="molecule type" value="Genomic_DNA"/>
</dbReference>
<evidence type="ECO:0000256" key="1">
    <source>
        <dbReference type="ARBA" id="ARBA00008061"/>
    </source>
</evidence>
<proteinExistence type="inferred from homology"/>
<reference evidence="3 5" key="1">
    <citation type="submission" date="2016-02" db="EMBL/GenBank/DDBJ databases">
        <authorList>
            <person name="Wen L."/>
            <person name="He K."/>
            <person name="Yang H."/>
        </authorList>
    </citation>
    <scope>NUCLEOTIDE SEQUENCE [LARGE SCALE GENOMIC DNA]</scope>
    <source>
        <strain evidence="3">Trichococcus_R210</strain>
    </source>
</reference>
<dbReference type="STRING" id="640938.TR210_1242"/>
<evidence type="ECO:0000259" key="2">
    <source>
        <dbReference type="SMART" id="SM00642"/>
    </source>
</evidence>
<dbReference type="SUPFAM" id="SSF51445">
    <property type="entry name" value="(Trans)glycosidases"/>
    <property type="match status" value="1"/>
</dbReference>
<dbReference type="InterPro" id="IPR014756">
    <property type="entry name" value="Ig_E-set"/>
</dbReference>
<dbReference type="Proteomes" id="UP000076878">
    <property type="component" value="Unassembled WGS sequence"/>
</dbReference>
<comment type="similarity">
    <text evidence="1">Belongs to the glycosyl hydrolase 13 family.</text>
</comment>
<dbReference type="SUPFAM" id="SSF81296">
    <property type="entry name" value="E set domains"/>
    <property type="match status" value="1"/>
</dbReference>
<evidence type="ECO:0000313" key="4">
    <source>
        <dbReference type="EMBL" id="SEJ02802.1"/>
    </source>
</evidence>
<feature type="domain" description="Glycosyl hydrolase family 13 catalytic" evidence="2">
    <location>
        <begin position="199"/>
        <end position="563"/>
    </location>
</feature>
<dbReference type="CDD" id="cd11341">
    <property type="entry name" value="AmyAc_Pullulanase_LD-like"/>
    <property type="match status" value="1"/>
</dbReference>
<evidence type="ECO:0000313" key="6">
    <source>
        <dbReference type="Proteomes" id="UP000199280"/>
    </source>
</evidence>
<gene>
    <name evidence="4" type="ORF">SAMN05216375_10692</name>
    <name evidence="3" type="ORF">TR210_1242</name>
</gene>
<dbReference type="InterPro" id="IPR006047">
    <property type="entry name" value="GH13_cat_dom"/>
</dbReference>
<keyword evidence="6" id="KW-1185">Reference proteome</keyword>
<name>A0A143YNM3_9LACT</name>
<dbReference type="EMBL" id="FJNB01000007">
    <property type="protein sequence ID" value="CZQ94607.1"/>
    <property type="molecule type" value="Genomic_DNA"/>
</dbReference>
<dbReference type="PANTHER" id="PTHR43002">
    <property type="entry name" value="GLYCOGEN DEBRANCHING ENZYME"/>
    <property type="match status" value="1"/>
</dbReference>
<dbReference type="Pfam" id="PF00128">
    <property type="entry name" value="Alpha-amylase"/>
    <property type="match status" value="1"/>
</dbReference>
<dbReference type="InterPro" id="IPR004193">
    <property type="entry name" value="Glyco_hydro_13_N"/>
</dbReference>
<dbReference type="InterPro" id="IPR013780">
    <property type="entry name" value="Glyco_hydro_b"/>
</dbReference>
<dbReference type="AlphaFoldDB" id="A0A143YNM3"/>
<dbReference type="NCBIfam" id="TIGR02104">
    <property type="entry name" value="pulA_typeI"/>
    <property type="match status" value="1"/>
</dbReference>
<dbReference type="GO" id="GO:0004553">
    <property type="term" value="F:hydrolase activity, hydrolyzing O-glycosyl compounds"/>
    <property type="evidence" value="ECO:0007669"/>
    <property type="project" value="InterPro"/>
</dbReference>